<comment type="caution">
    <text evidence="1">The sequence shown here is derived from an EMBL/GenBank/DDBJ whole genome shotgun (WGS) entry which is preliminary data.</text>
</comment>
<protein>
    <submittedName>
        <fullName evidence="1">Uncharacterized protein</fullName>
    </submittedName>
</protein>
<proteinExistence type="predicted"/>
<evidence type="ECO:0000313" key="1">
    <source>
        <dbReference type="EMBL" id="KRY62802.1"/>
    </source>
</evidence>
<name>A0A0V1DNN6_TRIPS</name>
<gene>
    <name evidence="1" type="ORF">T4D_14254</name>
</gene>
<reference evidence="1 2" key="1">
    <citation type="submission" date="2015-01" db="EMBL/GenBank/DDBJ databases">
        <title>Evolution of Trichinella species and genotypes.</title>
        <authorList>
            <person name="Korhonen P.K."/>
            <person name="Edoardo P."/>
            <person name="Giuseppe L.R."/>
            <person name="Gasser R.B."/>
        </authorList>
    </citation>
    <scope>NUCLEOTIDE SEQUENCE [LARGE SCALE GENOMIC DNA]</scope>
    <source>
        <strain evidence="1">ISS470</strain>
    </source>
</reference>
<dbReference type="AlphaFoldDB" id="A0A0V1DNN6"/>
<accession>A0A0V1DNN6</accession>
<sequence length="37" mass="4335">MNASRALLVTYIPRYLEKTLRLTILGSNFPNYHNLLK</sequence>
<evidence type="ECO:0000313" key="2">
    <source>
        <dbReference type="Proteomes" id="UP000054995"/>
    </source>
</evidence>
<keyword evidence="2" id="KW-1185">Reference proteome</keyword>
<organism evidence="1 2">
    <name type="scientific">Trichinella pseudospiralis</name>
    <name type="common">Parasitic roundworm</name>
    <dbReference type="NCBI Taxonomy" id="6337"/>
    <lineage>
        <taxon>Eukaryota</taxon>
        <taxon>Metazoa</taxon>
        <taxon>Ecdysozoa</taxon>
        <taxon>Nematoda</taxon>
        <taxon>Enoplea</taxon>
        <taxon>Dorylaimia</taxon>
        <taxon>Trichinellida</taxon>
        <taxon>Trichinellidae</taxon>
        <taxon>Trichinella</taxon>
    </lineage>
</organism>
<dbReference type="EMBL" id="JYDT01002982">
    <property type="protein sequence ID" value="KRY62802.1"/>
    <property type="molecule type" value="Genomic_DNA"/>
</dbReference>
<dbReference type="Proteomes" id="UP000054995">
    <property type="component" value="Unassembled WGS sequence"/>
</dbReference>